<evidence type="ECO:0000313" key="3">
    <source>
        <dbReference type="WBParaSite" id="EN70_10555"/>
    </source>
</evidence>
<organism evidence="2 3">
    <name type="scientific">Loa loa</name>
    <name type="common">Eye worm</name>
    <name type="synonym">Filaria loa</name>
    <dbReference type="NCBI Taxonomy" id="7209"/>
    <lineage>
        <taxon>Eukaryota</taxon>
        <taxon>Metazoa</taxon>
        <taxon>Ecdysozoa</taxon>
        <taxon>Nematoda</taxon>
        <taxon>Chromadorea</taxon>
        <taxon>Rhabditida</taxon>
        <taxon>Spirurina</taxon>
        <taxon>Spiruromorpha</taxon>
        <taxon>Filarioidea</taxon>
        <taxon>Onchocercidae</taxon>
        <taxon>Loa</taxon>
    </lineage>
</organism>
<keyword evidence="2" id="KW-1185">Reference proteome</keyword>
<feature type="compositionally biased region" description="Acidic residues" evidence="1">
    <location>
        <begin position="89"/>
        <end position="109"/>
    </location>
</feature>
<protein>
    <submittedName>
        <fullName evidence="3">DNA helicase</fullName>
    </submittedName>
</protein>
<dbReference type="AlphaFoldDB" id="A0A1I7V6Y6"/>
<accession>A0A1I7V6Y6</accession>
<feature type="compositionally biased region" description="Basic residues" evidence="1">
    <location>
        <begin position="131"/>
        <end position="142"/>
    </location>
</feature>
<feature type="compositionally biased region" description="Basic and acidic residues" evidence="1">
    <location>
        <begin position="59"/>
        <end position="75"/>
    </location>
</feature>
<feature type="region of interest" description="Disordered" evidence="1">
    <location>
        <begin position="49"/>
        <end position="142"/>
    </location>
</feature>
<dbReference type="Proteomes" id="UP000095285">
    <property type="component" value="Unassembled WGS sequence"/>
</dbReference>
<sequence>MKELQCLDMTYLMEQRFRYTHIRDELELPHLASKYRRKCGKCLKISKGELSEDSDEEKQDSGRDTENRNVTRTEGQEELDGDTLQMMDSGEDTEDKDDDVGQTEAEEELIAGTSQMIDSERIDQRISGSQGKKKKPRRKKKKCKDLDVLKRFWFKREYSPPPKDELEGHLNELRIRTRKEIHTLIFLTTASEERQTKLMRKCAAMLNDEHREKWENFIDVINDEYDFLKSEPSEYNDNNLLERLKENPELLEAINKHKVTKITPKTIMDESFKIATRIERQLFSLIPGVPGLITYRNAMACEVARDESTTISI</sequence>
<name>A0A1I7V6Y6_LOALO</name>
<dbReference type="WBParaSite" id="EN70_10555">
    <property type="protein sequence ID" value="EN70_10555"/>
    <property type="gene ID" value="EN70_10555"/>
</dbReference>
<evidence type="ECO:0000256" key="1">
    <source>
        <dbReference type="SAM" id="MobiDB-lite"/>
    </source>
</evidence>
<evidence type="ECO:0000313" key="2">
    <source>
        <dbReference type="Proteomes" id="UP000095285"/>
    </source>
</evidence>
<reference evidence="2" key="1">
    <citation type="submission" date="2012-04" db="EMBL/GenBank/DDBJ databases">
        <title>The Genome Sequence of Loa loa.</title>
        <authorList>
            <consortium name="The Broad Institute Genome Sequencing Platform"/>
            <consortium name="Broad Institute Genome Sequencing Center for Infectious Disease"/>
            <person name="Nutman T.B."/>
            <person name="Fink D.L."/>
            <person name="Russ C."/>
            <person name="Young S."/>
            <person name="Zeng Q."/>
            <person name="Gargeya S."/>
            <person name="Alvarado L."/>
            <person name="Berlin A."/>
            <person name="Chapman S.B."/>
            <person name="Chen Z."/>
            <person name="Freedman E."/>
            <person name="Gellesch M."/>
            <person name="Goldberg J."/>
            <person name="Griggs A."/>
            <person name="Gujja S."/>
            <person name="Heilman E.R."/>
            <person name="Heiman D."/>
            <person name="Howarth C."/>
            <person name="Mehta T."/>
            <person name="Neiman D."/>
            <person name="Pearson M."/>
            <person name="Roberts A."/>
            <person name="Saif S."/>
            <person name="Shea T."/>
            <person name="Shenoy N."/>
            <person name="Sisk P."/>
            <person name="Stolte C."/>
            <person name="Sykes S."/>
            <person name="White J."/>
            <person name="Yandava C."/>
            <person name="Haas B."/>
            <person name="Henn M.R."/>
            <person name="Nusbaum C."/>
            <person name="Birren B."/>
        </authorList>
    </citation>
    <scope>NUCLEOTIDE SEQUENCE [LARGE SCALE GENOMIC DNA]</scope>
</reference>
<proteinExistence type="predicted"/>
<dbReference type="STRING" id="7209.A0A1I7V6Y6"/>
<reference evidence="3" key="2">
    <citation type="submission" date="2016-11" db="UniProtKB">
        <authorList>
            <consortium name="WormBaseParasite"/>
        </authorList>
    </citation>
    <scope>IDENTIFICATION</scope>
</reference>